<dbReference type="NCBIfam" id="NF040903">
    <property type="entry name" value="GguC"/>
    <property type="match status" value="1"/>
</dbReference>
<protein>
    <submittedName>
        <fullName evidence="1">AraD1 family protein</fullName>
    </submittedName>
</protein>
<sequence>MTSNKLHLVQLQHPTNGRAIAMVKEPNLVLIDGFTSVYDLALTAIENEDSIQSIVQSKLSNDTLDYDSIYKGNSDWKLLPSFDHPEDPLKCMVSGTGLTHHNSALNRQMMHQSEKTTPTDSIKIYEWGVQGGFPKKGEIGVQPEWFYKGNGTVLKGQGGSLEIPTYADDGGEEPELAGIYVVDKSGRPWRIGLSVANEFSDHIMEKKNYLYLAPSKIRQCAIGPEIVIDADFTEYTGEVSITRNGKELWKSAIKTGGTNMCHSLENLEYHHFKYPSHRIPFQAHVHFFGADAFSFGSQITLEQDDTMTVAWDGLGRPLQTKLNQVTDEEKMISVQSLK</sequence>
<evidence type="ECO:0000313" key="2">
    <source>
        <dbReference type="Proteomes" id="UP001597342"/>
    </source>
</evidence>
<dbReference type="Gene3D" id="3.90.850.10">
    <property type="entry name" value="Fumarylacetoacetase-like, C-terminal domain"/>
    <property type="match status" value="1"/>
</dbReference>
<comment type="caution">
    <text evidence="1">The sequence shown here is derived from an EMBL/GenBank/DDBJ whole genome shotgun (WGS) entry which is preliminary data.</text>
</comment>
<reference evidence="2" key="1">
    <citation type="journal article" date="2019" name="Int. J. Syst. Evol. Microbiol.">
        <title>The Global Catalogue of Microorganisms (GCM) 10K type strain sequencing project: providing services to taxonomists for standard genome sequencing and annotation.</title>
        <authorList>
            <consortium name="The Broad Institute Genomics Platform"/>
            <consortium name="The Broad Institute Genome Sequencing Center for Infectious Disease"/>
            <person name="Wu L."/>
            <person name="Ma J."/>
        </authorList>
    </citation>
    <scope>NUCLEOTIDE SEQUENCE [LARGE SCALE GENOMIC DNA]</scope>
    <source>
        <strain evidence="2">JCM 3389</strain>
    </source>
</reference>
<gene>
    <name evidence="1" type="primary">araD1</name>
    <name evidence="1" type="ORF">ACFSJE_04825</name>
</gene>
<dbReference type="RefSeq" id="WP_379829850.1">
    <property type="nucleotide sequence ID" value="NZ_JBHUHU010000001.1"/>
</dbReference>
<name>A0ABW4XUL5_9FLAO</name>
<organism evidence="1 2">
    <name type="scientific">Flagellimonas iocasae</name>
    <dbReference type="NCBI Taxonomy" id="2055905"/>
    <lineage>
        <taxon>Bacteria</taxon>
        <taxon>Pseudomonadati</taxon>
        <taxon>Bacteroidota</taxon>
        <taxon>Flavobacteriia</taxon>
        <taxon>Flavobacteriales</taxon>
        <taxon>Flavobacteriaceae</taxon>
        <taxon>Flagellimonas</taxon>
    </lineage>
</organism>
<proteinExistence type="predicted"/>
<dbReference type="InterPro" id="IPR036663">
    <property type="entry name" value="Fumarylacetoacetase_C_sf"/>
</dbReference>
<dbReference type="SUPFAM" id="SSF56529">
    <property type="entry name" value="FAH"/>
    <property type="match status" value="1"/>
</dbReference>
<keyword evidence="2" id="KW-1185">Reference proteome</keyword>
<evidence type="ECO:0000313" key="1">
    <source>
        <dbReference type="EMBL" id="MFD2099087.1"/>
    </source>
</evidence>
<dbReference type="Proteomes" id="UP001597342">
    <property type="component" value="Unassembled WGS sequence"/>
</dbReference>
<accession>A0ABW4XUL5</accession>
<dbReference type="InterPro" id="IPR009645">
    <property type="entry name" value="GguC"/>
</dbReference>
<dbReference type="EMBL" id="JBHUHU010000001">
    <property type="protein sequence ID" value="MFD2099087.1"/>
    <property type="molecule type" value="Genomic_DNA"/>
</dbReference>